<protein>
    <recommendedName>
        <fullName evidence="3">Tat (Twin-arginine translocation) pathway signal sequence</fullName>
    </recommendedName>
</protein>
<proteinExistence type="predicted"/>
<comment type="caution">
    <text evidence="1">The sequence shown here is derived from an EMBL/GenBank/DDBJ whole genome shotgun (WGS) entry which is preliminary data.</text>
</comment>
<reference evidence="1 2" key="1">
    <citation type="submission" date="2013-03" db="EMBL/GenBank/DDBJ databases">
        <title>Salinisphaera dokdonensis CL-ES53 Genome Sequencing.</title>
        <authorList>
            <person name="Li C."/>
            <person name="Lai Q."/>
            <person name="Shao Z."/>
        </authorList>
    </citation>
    <scope>NUCLEOTIDE SEQUENCE [LARGE SCALE GENOMIC DNA]</scope>
    <source>
        <strain evidence="1 2">CL-ES53</strain>
    </source>
</reference>
<dbReference type="RefSeq" id="WP_353110687.1">
    <property type="nucleotide sequence ID" value="NZ_APND01000002.1"/>
</dbReference>
<keyword evidence="2" id="KW-1185">Reference proteome</keyword>
<sequence length="188" mass="20313">MSETVLSRRGFLKGSGAVLMGTLAASSGAIALITPSRSWALELRHLDEHQSRTLLQFSRHLYPHETLDDAVYALVVKDLDAAAESEDTHALLADSVKQLDAEADGRWLDLDADERLDRVAALEGTPFFAKVRSTAVVSLYSNDMAYAHFGYPGPKGDPGYLYRGFNDLHWLPDLPASASGPIPGASAS</sequence>
<accession>A0ABV2AZW7</accession>
<gene>
    <name evidence="1" type="ORF">SADO_08067</name>
</gene>
<dbReference type="InterPro" id="IPR006311">
    <property type="entry name" value="TAT_signal"/>
</dbReference>
<name>A0ABV2AZW7_9GAMM</name>
<evidence type="ECO:0008006" key="3">
    <source>
        <dbReference type="Google" id="ProtNLM"/>
    </source>
</evidence>
<evidence type="ECO:0000313" key="2">
    <source>
        <dbReference type="Proteomes" id="UP001460888"/>
    </source>
</evidence>
<dbReference type="PROSITE" id="PS51318">
    <property type="entry name" value="TAT"/>
    <property type="match status" value="1"/>
</dbReference>
<organism evidence="1 2">
    <name type="scientific">Salinisphaera dokdonensis CL-ES53</name>
    <dbReference type="NCBI Taxonomy" id="1304272"/>
    <lineage>
        <taxon>Bacteria</taxon>
        <taxon>Pseudomonadati</taxon>
        <taxon>Pseudomonadota</taxon>
        <taxon>Gammaproteobacteria</taxon>
        <taxon>Salinisphaerales</taxon>
        <taxon>Salinisphaeraceae</taxon>
        <taxon>Salinisphaera</taxon>
    </lineage>
</organism>
<dbReference type="Proteomes" id="UP001460888">
    <property type="component" value="Unassembled WGS sequence"/>
</dbReference>
<dbReference type="EMBL" id="APND01000002">
    <property type="protein sequence ID" value="MES1929196.1"/>
    <property type="molecule type" value="Genomic_DNA"/>
</dbReference>
<evidence type="ECO:0000313" key="1">
    <source>
        <dbReference type="EMBL" id="MES1929196.1"/>
    </source>
</evidence>